<evidence type="ECO:0000313" key="1">
    <source>
        <dbReference type="EMBL" id="KDS93452.1"/>
    </source>
</evidence>
<dbReference type="Proteomes" id="UP000030182">
    <property type="component" value="Unassembled WGS sequence"/>
</dbReference>
<name>A0ABR4SL45_9MICO</name>
<accession>A0ABR4SL45</accession>
<dbReference type="EMBL" id="JDRS01000006">
    <property type="protein sequence ID" value="KDS93452.1"/>
    <property type="molecule type" value="Genomic_DNA"/>
</dbReference>
<sequence>MGGLVMSTERVFYRDVKPYAVPVKLEELHGPHDGCVDLPISVRWLSDRFGVNIEDRVERRMAYSALLAEGTMQDISGLVNRDRLCESWGELRLDQRVRDMWEERFSELAAGAL</sequence>
<gene>
    <name evidence="1" type="ORF">DHOM_04920</name>
</gene>
<organism evidence="1 2">
    <name type="scientific">Dermabacter hominis 1368</name>
    <dbReference type="NCBI Taxonomy" id="1450519"/>
    <lineage>
        <taxon>Bacteria</taxon>
        <taxon>Bacillati</taxon>
        <taxon>Actinomycetota</taxon>
        <taxon>Actinomycetes</taxon>
        <taxon>Micrococcales</taxon>
        <taxon>Dermabacteraceae</taxon>
        <taxon>Dermabacter</taxon>
    </lineage>
</organism>
<evidence type="ECO:0000313" key="2">
    <source>
        <dbReference type="Proteomes" id="UP000030182"/>
    </source>
</evidence>
<comment type="caution">
    <text evidence="1">The sequence shown here is derived from an EMBL/GenBank/DDBJ whole genome shotgun (WGS) entry which is preliminary data.</text>
</comment>
<protein>
    <submittedName>
        <fullName evidence="1">Transcriptional regulator</fullName>
    </submittedName>
</protein>
<proteinExistence type="predicted"/>
<reference evidence="1 2" key="1">
    <citation type="submission" date="2014-01" db="EMBL/GenBank/DDBJ databases">
        <title>Draft genome sequence of the multidrug-resistant clinical isolate Dermabacter hominis 1368.</title>
        <authorList>
            <person name="Albersmeier A."/>
            <person name="Bomholt C."/>
            <person name="Glaub A."/>
            <person name="Ruckert C."/>
            <person name="Soriano F."/>
            <person name="Fernandez-Natal I."/>
            <person name="Tauch A."/>
        </authorList>
    </citation>
    <scope>NUCLEOTIDE SEQUENCE [LARGE SCALE GENOMIC DNA]</scope>
    <source>
        <strain evidence="1 2">1368</strain>
    </source>
</reference>
<keyword evidence="2" id="KW-1185">Reference proteome</keyword>